<name>A0A0D2VMQ6_CAPO3</name>
<feature type="domain" description="Phospholipid/glycerol acyltransferase" evidence="6">
    <location>
        <begin position="90"/>
        <end position="211"/>
    </location>
</feature>
<protein>
    <recommendedName>
        <fullName evidence="6">Phospholipid/glycerol acyltransferase domain-containing protein</fullName>
    </recommendedName>
</protein>
<dbReference type="STRING" id="595528.A0A0D2VMQ6"/>
<keyword evidence="5" id="KW-0472">Membrane</keyword>
<dbReference type="PANTHER" id="PTHR10983">
    <property type="entry name" value="1-ACYLGLYCEROL-3-PHOSPHATE ACYLTRANSFERASE-RELATED"/>
    <property type="match status" value="1"/>
</dbReference>
<feature type="region of interest" description="Disordered" evidence="4">
    <location>
        <begin position="344"/>
        <end position="363"/>
    </location>
</feature>
<dbReference type="GO" id="GO:0005783">
    <property type="term" value="C:endoplasmic reticulum"/>
    <property type="evidence" value="ECO:0007669"/>
    <property type="project" value="TreeGrafter"/>
</dbReference>
<evidence type="ECO:0000256" key="4">
    <source>
        <dbReference type="SAM" id="MobiDB-lite"/>
    </source>
</evidence>
<dbReference type="CDD" id="cd07990">
    <property type="entry name" value="LPLAT_LCLAT1-like"/>
    <property type="match status" value="1"/>
</dbReference>
<dbReference type="InParanoid" id="A0A0D2VMQ6"/>
<feature type="compositionally biased region" description="Low complexity" evidence="4">
    <location>
        <begin position="344"/>
        <end position="362"/>
    </location>
</feature>
<keyword evidence="2" id="KW-0808">Transferase</keyword>
<dbReference type="OMA" id="TPETNIW"/>
<evidence type="ECO:0000256" key="3">
    <source>
        <dbReference type="ARBA" id="ARBA00023315"/>
    </source>
</evidence>
<dbReference type="Proteomes" id="UP000008743">
    <property type="component" value="Unassembled WGS sequence"/>
</dbReference>
<dbReference type="GO" id="GO:0036149">
    <property type="term" value="P:phosphatidylinositol acyl-chain remodeling"/>
    <property type="evidence" value="ECO:0007669"/>
    <property type="project" value="TreeGrafter"/>
</dbReference>
<organism evidence="7 8">
    <name type="scientific">Capsaspora owczarzaki (strain ATCC 30864)</name>
    <dbReference type="NCBI Taxonomy" id="595528"/>
    <lineage>
        <taxon>Eukaryota</taxon>
        <taxon>Filasterea</taxon>
        <taxon>Capsaspora</taxon>
    </lineage>
</organism>
<reference evidence="8" key="1">
    <citation type="submission" date="2011-02" db="EMBL/GenBank/DDBJ databases">
        <title>The Genome Sequence of Capsaspora owczarzaki ATCC 30864.</title>
        <authorList>
            <person name="Russ C."/>
            <person name="Cuomo C."/>
            <person name="Burger G."/>
            <person name="Gray M.W."/>
            <person name="Holland P.W.H."/>
            <person name="King N."/>
            <person name="Lang F.B.F."/>
            <person name="Roger A.J."/>
            <person name="Ruiz-Trillo I."/>
            <person name="Young S.K."/>
            <person name="Zeng Q."/>
            <person name="Gargeya S."/>
            <person name="Alvarado L."/>
            <person name="Berlin A."/>
            <person name="Chapman S.B."/>
            <person name="Chen Z."/>
            <person name="Freedman E."/>
            <person name="Gellesch M."/>
            <person name="Goldberg J."/>
            <person name="Griggs A."/>
            <person name="Gujja S."/>
            <person name="Heilman E."/>
            <person name="Heiman D."/>
            <person name="Howarth C."/>
            <person name="Mehta T."/>
            <person name="Neiman D."/>
            <person name="Pearson M."/>
            <person name="Roberts A."/>
            <person name="Saif S."/>
            <person name="Shea T."/>
            <person name="Shenoy N."/>
            <person name="Sisk P."/>
            <person name="Stolte C."/>
            <person name="Sykes S."/>
            <person name="White J."/>
            <person name="Yandava C."/>
            <person name="Haas B."/>
            <person name="Nusbaum C."/>
            <person name="Birren B."/>
        </authorList>
    </citation>
    <scope>NUCLEOTIDE SEQUENCE</scope>
    <source>
        <strain evidence="8">ATCC 30864</strain>
    </source>
</reference>
<accession>A0A0D2VMQ6</accession>
<evidence type="ECO:0000313" key="7">
    <source>
        <dbReference type="EMBL" id="KJE91477.1"/>
    </source>
</evidence>
<evidence type="ECO:0000259" key="6">
    <source>
        <dbReference type="SMART" id="SM00563"/>
    </source>
</evidence>
<dbReference type="InterPro" id="IPR002123">
    <property type="entry name" value="Plipid/glycerol_acylTrfase"/>
</dbReference>
<evidence type="ECO:0000256" key="2">
    <source>
        <dbReference type="ARBA" id="ARBA00022679"/>
    </source>
</evidence>
<sequence length="429" mass="48242">MPRPRVPWYMTVVAVGFGLLVLSTFTWLAAAFLVVLPLWYLVSHNLYERIVGILSEIACAWTFPTFQKYSLVDCFSSGEQIAFPSQNEKAIVMFNHQSWCDVPILNAYLFFQDVMSRALWVGWNGLSKFPFAWAGMLRGDVWIPCRWPSDKPYLDRSIEQLLSSDMFHLYCFFPEGALKHRNSMAKCHAYCEENGFPKLQYLLWPRNRAFVYVVEKMRKNPAAKYVYDYTVAYEGFGEGRAPGILDLFTRHSFTTKVHIHGRKFLLADLPTGEDALAAWINNLYIEKDQLLKFFWQNGTFPSNVHDAITVSLPASASELGSRLDVDAPRASMKVAAAKESSIESSSSSSSSSSISGSSASSETQAQVRHRLVAAKAAELSKEAATSWKKAPLHKVDYRHSRSILYAGLFFCLNGGLLYAASCLYSLLSA</sequence>
<dbReference type="PANTHER" id="PTHR10983:SF2">
    <property type="entry name" value="ACYL-COA:LYSOPHOSPHATIDYLGLYCEROL ACYLTRANSFERASE 1"/>
    <property type="match status" value="1"/>
</dbReference>
<dbReference type="GO" id="GO:0016746">
    <property type="term" value="F:acyltransferase activity"/>
    <property type="evidence" value="ECO:0007669"/>
    <property type="project" value="UniProtKB-KW"/>
</dbReference>
<dbReference type="Pfam" id="PF01553">
    <property type="entry name" value="Acyltransferase"/>
    <property type="match status" value="1"/>
</dbReference>
<dbReference type="Pfam" id="PF16076">
    <property type="entry name" value="Acyltransf_C"/>
    <property type="match status" value="1"/>
</dbReference>
<feature type="transmembrane region" description="Helical" evidence="5">
    <location>
        <begin position="403"/>
        <end position="427"/>
    </location>
</feature>
<dbReference type="EMBL" id="KE346362">
    <property type="protein sequence ID" value="KJE91477.1"/>
    <property type="molecule type" value="Genomic_DNA"/>
</dbReference>
<comment type="similarity">
    <text evidence="1">Belongs to the 1-acyl-sn-glycerol-3-phosphate acyltransferase family.</text>
</comment>
<keyword evidence="5" id="KW-1133">Transmembrane helix</keyword>
<proteinExistence type="inferred from homology"/>
<dbReference type="RefSeq" id="XP_004349357.1">
    <property type="nucleotide sequence ID" value="XM_004349307.2"/>
</dbReference>
<keyword evidence="5" id="KW-0812">Transmembrane</keyword>
<gene>
    <name evidence="7" type="ORF">CAOG_002607</name>
</gene>
<dbReference type="SMART" id="SM00563">
    <property type="entry name" value="PlsC"/>
    <property type="match status" value="1"/>
</dbReference>
<evidence type="ECO:0000256" key="1">
    <source>
        <dbReference type="ARBA" id="ARBA00008655"/>
    </source>
</evidence>
<dbReference type="AlphaFoldDB" id="A0A0D2VMQ6"/>
<evidence type="ECO:0000256" key="5">
    <source>
        <dbReference type="SAM" id="Phobius"/>
    </source>
</evidence>
<dbReference type="OrthoDB" id="189226at2759"/>
<evidence type="ECO:0000313" key="8">
    <source>
        <dbReference type="Proteomes" id="UP000008743"/>
    </source>
</evidence>
<dbReference type="eggNOG" id="KOG1505">
    <property type="taxonomic scope" value="Eukaryota"/>
</dbReference>
<keyword evidence="8" id="KW-1185">Reference proteome</keyword>
<feature type="transmembrane region" description="Helical" evidence="5">
    <location>
        <begin position="6"/>
        <end position="39"/>
    </location>
</feature>
<keyword evidence="3" id="KW-0012">Acyltransferase</keyword>
<dbReference type="PhylomeDB" id="A0A0D2VMQ6"/>
<dbReference type="InterPro" id="IPR032098">
    <property type="entry name" value="Acyltransf_C"/>
</dbReference>